<proteinExistence type="predicted"/>
<dbReference type="KEGG" id="sutt:SUTMEG_11720"/>
<feature type="transmembrane region" description="Helical" evidence="6">
    <location>
        <begin position="276"/>
        <end position="295"/>
    </location>
</feature>
<protein>
    <recommendedName>
        <fullName evidence="9">C4-dicarboxylate ABC transporter</fullName>
    </recommendedName>
</protein>
<dbReference type="Pfam" id="PF03606">
    <property type="entry name" value="DcuC"/>
    <property type="match status" value="1"/>
</dbReference>
<dbReference type="InterPro" id="IPR051679">
    <property type="entry name" value="DASS-Related_Transporters"/>
</dbReference>
<keyword evidence="3 6" id="KW-0812">Transmembrane</keyword>
<evidence type="ECO:0000256" key="6">
    <source>
        <dbReference type="SAM" id="Phobius"/>
    </source>
</evidence>
<dbReference type="PANTHER" id="PTHR43652">
    <property type="entry name" value="BASIC AMINO ACID ANTIPORTER YFCC-RELATED"/>
    <property type="match status" value="1"/>
</dbReference>
<feature type="transmembrane region" description="Helical" evidence="6">
    <location>
        <begin position="254"/>
        <end position="270"/>
    </location>
</feature>
<accession>A0A2Z6I9V6</accession>
<evidence type="ECO:0000256" key="3">
    <source>
        <dbReference type="ARBA" id="ARBA00022692"/>
    </source>
</evidence>
<keyword evidence="2" id="KW-1003">Cell membrane</keyword>
<name>A0A2Z6I9V6_9BURK</name>
<evidence type="ECO:0000313" key="7">
    <source>
        <dbReference type="EMBL" id="BBF23281.1"/>
    </source>
</evidence>
<dbReference type="Proteomes" id="UP000271003">
    <property type="component" value="Chromosome"/>
</dbReference>
<evidence type="ECO:0000256" key="5">
    <source>
        <dbReference type="ARBA" id="ARBA00023136"/>
    </source>
</evidence>
<feature type="transmembrane region" description="Helical" evidence="6">
    <location>
        <begin position="195"/>
        <end position="218"/>
    </location>
</feature>
<feature type="transmembrane region" description="Helical" evidence="6">
    <location>
        <begin position="344"/>
        <end position="371"/>
    </location>
</feature>
<feature type="transmembrane region" description="Helical" evidence="6">
    <location>
        <begin position="161"/>
        <end position="183"/>
    </location>
</feature>
<dbReference type="EMBL" id="AP018786">
    <property type="protein sequence ID" value="BBF23281.1"/>
    <property type="molecule type" value="Genomic_DNA"/>
</dbReference>
<feature type="transmembrane region" description="Helical" evidence="6">
    <location>
        <begin position="307"/>
        <end position="332"/>
    </location>
</feature>
<feature type="transmembrane region" description="Helical" evidence="6">
    <location>
        <begin position="438"/>
        <end position="459"/>
    </location>
</feature>
<gene>
    <name evidence="7" type="ORF">SUTMEG_11720</name>
</gene>
<evidence type="ECO:0000256" key="1">
    <source>
        <dbReference type="ARBA" id="ARBA00004651"/>
    </source>
</evidence>
<organism evidence="7 8">
    <name type="scientific">Sutterella megalosphaeroides</name>
    <dbReference type="NCBI Taxonomy" id="2494234"/>
    <lineage>
        <taxon>Bacteria</taxon>
        <taxon>Pseudomonadati</taxon>
        <taxon>Pseudomonadota</taxon>
        <taxon>Betaproteobacteria</taxon>
        <taxon>Burkholderiales</taxon>
        <taxon>Sutterellaceae</taxon>
        <taxon>Sutterella</taxon>
    </lineage>
</organism>
<dbReference type="PANTHER" id="PTHR43652:SF2">
    <property type="entry name" value="BASIC AMINO ACID ANTIPORTER YFCC-RELATED"/>
    <property type="match status" value="1"/>
</dbReference>
<keyword evidence="8" id="KW-1185">Reference proteome</keyword>
<feature type="transmembrane region" description="Helical" evidence="6">
    <location>
        <begin position="12"/>
        <end position="33"/>
    </location>
</feature>
<keyword evidence="5 6" id="KW-0472">Membrane</keyword>
<dbReference type="OrthoDB" id="255482at2"/>
<evidence type="ECO:0000256" key="2">
    <source>
        <dbReference type="ARBA" id="ARBA00022475"/>
    </source>
</evidence>
<evidence type="ECO:0000256" key="4">
    <source>
        <dbReference type="ARBA" id="ARBA00022989"/>
    </source>
</evidence>
<dbReference type="GO" id="GO:0005886">
    <property type="term" value="C:plasma membrane"/>
    <property type="evidence" value="ECO:0007669"/>
    <property type="project" value="UniProtKB-SubCell"/>
</dbReference>
<sequence length="462" mass="48265">MSTQEKKRGITVPHVLVLILAFIVGCCGLTYVVPAGEYAIDAATGLVVPNSYHAVEPSPVNLWKALIMVTEGVASQGVIFALLFIMGGLINVVIDSGSIHAIINSSVHRLQGKSIKVLVPAVVVLMAVIGGLAGQDSLVAFVAVGMVLARKLRLDRIAALGMFYLPYITGQAAGPTIAIILMAQETAGLPPVSGLGARLLVWLTLTLLCVVYTTRYCLKISRDPSKSLADGILPAEAATADAAAPAAEATWKSIATLLALIIPFVLYAWGAASKGWGFPELLAFAMVAVMAVGILNRTNYNKLAQSFISGATAMGGICLMIGFAKVIGMVLIEGRILHTIAYGAVTVIGGMGDAFIASGIFIATMLFNLLIPSGPAKVPMLIPLFIPVADVLGISRQVLCLAFQLGDGLTNCVTPVSAVLAAAMSLSGANIGQWLRFVLPFVFMTFIIAIVSLTILQAMGWS</sequence>
<comment type="subcellular location">
    <subcellularLocation>
        <location evidence="1">Cell membrane</location>
        <topology evidence="1">Multi-pass membrane protein</topology>
    </subcellularLocation>
</comment>
<dbReference type="InterPro" id="IPR018385">
    <property type="entry name" value="C4_dicarb_anaerob_car-like"/>
</dbReference>
<dbReference type="PROSITE" id="PS51257">
    <property type="entry name" value="PROKAR_LIPOPROTEIN"/>
    <property type="match status" value="1"/>
</dbReference>
<evidence type="ECO:0000313" key="8">
    <source>
        <dbReference type="Proteomes" id="UP000271003"/>
    </source>
</evidence>
<dbReference type="AlphaFoldDB" id="A0A2Z6I9V6"/>
<evidence type="ECO:0008006" key="9">
    <source>
        <dbReference type="Google" id="ProtNLM"/>
    </source>
</evidence>
<keyword evidence="4 6" id="KW-1133">Transmembrane helix</keyword>
<feature type="transmembrane region" description="Helical" evidence="6">
    <location>
        <begin position="115"/>
        <end position="132"/>
    </location>
</feature>
<dbReference type="RefSeq" id="WP_120176908.1">
    <property type="nucleotide sequence ID" value="NZ_AP018786.1"/>
</dbReference>
<reference evidence="7 8" key="1">
    <citation type="journal article" date="2018" name="Int. J. Syst. Evol. Microbiol.">
        <title>Mesosutterella multiformis gen. nov., sp. nov., a member of the family Sutterellaceae and Sutterella megalosphaeroides sp. nov., isolated from human faeces.</title>
        <authorList>
            <person name="Sakamoto M."/>
            <person name="Ikeyama N."/>
            <person name="Kunihiro T."/>
            <person name="Iino T."/>
            <person name="Yuki M."/>
            <person name="Ohkuma M."/>
        </authorList>
    </citation>
    <scope>NUCLEOTIDE SEQUENCE [LARGE SCALE GENOMIC DNA]</scope>
    <source>
        <strain evidence="7 8">6FBBBH3</strain>
    </source>
</reference>
<feature type="transmembrane region" description="Helical" evidence="6">
    <location>
        <begin position="73"/>
        <end position="94"/>
    </location>
</feature>